<dbReference type="Pfam" id="PF01852">
    <property type="entry name" value="START"/>
    <property type="match status" value="1"/>
</dbReference>
<name>A0A077ZPC5_STYLE</name>
<feature type="domain" description="START" evidence="2">
    <location>
        <begin position="222"/>
        <end position="384"/>
    </location>
</feature>
<dbReference type="GO" id="GO:0008289">
    <property type="term" value="F:lipid binding"/>
    <property type="evidence" value="ECO:0007669"/>
    <property type="project" value="InterPro"/>
</dbReference>
<gene>
    <name evidence="3" type="primary">Contig18450.g19587</name>
    <name evidence="3" type="ORF">STYLEM_186</name>
</gene>
<feature type="region of interest" description="Disordered" evidence="1">
    <location>
        <begin position="177"/>
        <end position="204"/>
    </location>
</feature>
<dbReference type="InParanoid" id="A0A077ZPC5"/>
<dbReference type="PANTHER" id="PTHR19308:SF14">
    <property type="entry name" value="START DOMAIN-CONTAINING PROTEIN"/>
    <property type="match status" value="1"/>
</dbReference>
<dbReference type="Gene3D" id="3.30.530.20">
    <property type="match status" value="1"/>
</dbReference>
<proteinExistence type="predicted"/>
<reference evidence="3 4" key="1">
    <citation type="submission" date="2014-06" db="EMBL/GenBank/DDBJ databases">
        <authorList>
            <person name="Swart Estienne"/>
        </authorList>
    </citation>
    <scope>NUCLEOTIDE SEQUENCE [LARGE SCALE GENOMIC DNA]</scope>
    <source>
        <strain evidence="3 4">130c</strain>
    </source>
</reference>
<feature type="compositionally biased region" description="Basic and acidic residues" evidence="1">
    <location>
        <begin position="177"/>
        <end position="192"/>
    </location>
</feature>
<protein>
    <recommendedName>
        <fullName evidence="2">START domain-containing protein</fullName>
    </recommendedName>
</protein>
<dbReference type="SUPFAM" id="SSF55961">
    <property type="entry name" value="Bet v1-like"/>
    <property type="match status" value="1"/>
</dbReference>
<accession>A0A077ZPC5</accession>
<sequence length="413" mass="49154">MQSGTIIRYNVQSKEELAKIFLDPNTRQLWDQSSSSINIRSKNTFIELSKNGIQNKMVLSLASDQKGWLYVKQTALEQSNEGNIKPTYFFLKIIEIQRYDNMLFLTVYIGKLTQINEEQNTRFSFPEDITQIFKQTCQDFDKIVKSIDPEINRNQIQNPVRYFNQIKEQEDIQVIKEKAKVEKPKKSNKSNENKAQAKKKDEEIRTEAEQKLTHIDSVINYPDWEMVTEDKKKKFVQYKRVSERGHKSLKVEFISHYSLDYVVKMFFDEGFQQKMNEKVEYQKVMETIVPDETEIIYQKMKKMPFFSEREMLFVRHRHSIDEKTYAFIIYSIQRDDLVAQNKDVVRVWVEFISYKLEAIDSSSTKITHTLEMDMKSKIPDFVINKIHKEMGQKRAALDQSIQEYIKEQNKKKK</sequence>
<dbReference type="InterPro" id="IPR023393">
    <property type="entry name" value="START-like_dom_sf"/>
</dbReference>
<evidence type="ECO:0000313" key="4">
    <source>
        <dbReference type="Proteomes" id="UP000039865"/>
    </source>
</evidence>
<dbReference type="AlphaFoldDB" id="A0A077ZPC5"/>
<organism evidence="3 4">
    <name type="scientific">Stylonychia lemnae</name>
    <name type="common">Ciliate</name>
    <dbReference type="NCBI Taxonomy" id="5949"/>
    <lineage>
        <taxon>Eukaryota</taxon>
        <taxon>Sar</taxon>
        <taxon>Alveolata</taxon>
        <taxon>Ciliophora</taxon>
        <taxon>Intramacronucleata</taxon>
        <taxon>Spirotrichea</taxon>
        <taxon>Stichotrichia</taxon>
        <taxon>Sporadotrichida</taxon>
        <taxon>Oxytrichidae</taxon>
        <taxon>Stylonychinae</taxon>
        <taxon>Stylonychia</taxon>
    </lineage>
</organism>
<dbReference type="GO" id="GO:0005737">
    <property type="term" value="C:cytoplasm"/>
    <property type="evidence" value="ECO:0007669"/>
    <property type="project" value="UniProtKB-ARBA"/>
</dbReference>
<keyword evidence="4" id="KW-1185">Reference proteome</keyword>
<dbReference type="InterPro" id="IPR051213">
    <property type="entry name" value="START_lipid_transfer"/>
</dbReference>
<dbReference type="InterPro" id="IPR002913">
    <property type="entry name" value="START_lipid-bd_dom"/>
</dbReference>
<dbReference type="PROSITE" id="PS50848">
    <property type="entry name" value="START"/>
    <property type="match status" value="1"/>
</dbReference>
<evidence type="ECO:0000259" key="2">
    <source>
        <dbReference type="PROSITE" id="PS50848"/>
    </source>
</evidence>
<dbReference type="EMBL" id="CCKQ01000183">
    <property type="protein sequence ID" value="CDW71245.1"/>
    <property type="molecule type" value="Genomic_DNA"/>
</dbReference>
<evidence type="ECO:0000313" key="3">
    <source>
        <dbReference type="EMBL" id="CDW71245.1"/>
    </source>
</evidence>
<dbReference type="CDD" id="cd00177">
    <property type="entry name" value="START"/>
    <property type="match status" value="1"/>
</dbReference>
<dbReference type="Proteomes" id="UP000039865">
    <property type="component" value="Unassembled WGS sequence"/>
</dbReference>
<evidence type="ECO:0000256" key="1">
    <source>
        <dbReference type="SAM" id="MobiDB-lite"/>
    </source>
</evidence>
<dbReference type="PANTHER" id="PTHR19308">
    <property type="entry name" value="PHOSPHATIDYLCHOLINE TRANSFER PROTEIN"/>
    <property type="match status" value="1"/>
</dbReference>